<keyword evidence="2" id="KW-1185">Reference proteome</keyword>
<accession>A0A0B8TBW8</accession>
<comment type="caution">
    <text evidence="1">The sequence shown here is derived from an EMBL/GenBank/DDBJ whole genome shotgun (WGS) entry which is preliminary data.</text>
</comment>
<evidence type="ECO:0000313" key="2">
    <source>
        <dbReference type="Proteomes" id="UP000031802"/>
    </source>
</evidence>
<name>A0A0B8TBW8_9SPHI</name>
<sequence length="46" mass="5241">MSSLCSNRKLKVKSQKSKVIIENIFDELATLESRVESQKSKIKSDN</sequence>
<dbReference type="EMBL" id="JJMU01000008">
    <property type="protein sequence ID" value="KGE15755.1"/>
    <property type="molecule type" value="Genomic_DNA"/>
</dbReference>
<protein>
    <submittedName>
        <fullName evidence="1">Uncharacterized protein</fullName>
    </submittedName>
</protein>
<dbReference type="Proteomes" id="UP000031802">
    <property type="component" value="Unassembled WGS sequence"/>
</dbReference>
<organism evidence="1 2">
    <name type="scientific">Sphingobacterium deserti</name>
    <dbReference type="NCBI Taxonomy" id="1229276"/>
    <lineage>
        <taxon>Bacteria</taxon>
        <taxon>Pseudomonadati</taxon>
        <taxon>Bacteroidota</taxon>
        <taxon>Sphingobacteriia</taxon>
        <taxon>Sphingobacteriales</taxon>
        <taxon>Sphingobacteriaceae</taxon>
        <taxon>Sphingobacterium</taxon>
    </lineage>
</organism>
<dbReference type="AlphaFoldDB" id="A0A0B8TBW8"/>
<reference evidence="2" key="1">
    <citation type="submission" date="2014-04" db="EMBL/GenBank/DDBJ databases">
        <title>Whole-Genome optical mapping and complete genome sequence of Sphingobacterium deserti sp. nov., a new spaces isolated from desert in the west of China.</title>
        <authorList>
            <person name="Teng C."/>
            <person name="Zhou Z."/>
            <person name="Li X."/>
            <person name="Chen M."/>
            <person name="Lin M."/>
            <person name="Wang L."/>
            <person name="Su S."/>
            <person name="Zhang C."/>
            <person name="Zhang W."/>
        </authorList>
    </citation>
    <scope>NUCLEOTIDE SEQUENCE [LARGE SCALE GENOMIC DNA]</scope>
    <source>
        <strain evidence="2">ACCC05744</strain>
    </source>
</reference>
<proteinExistence type="predicted"/>
<gene>
    <name evidence="1" type="ORF">DI53_0533</name>
</gene>
<reference evidence="1 2" key="2">
    <citation type="journal article" date="2015" name="PLoS ONE">
        <title>Whole-Genome Optical Mapping and Finished Genome Sequence of Sphingobacterium deserti sp. nov., a New Species Isolated from the Western Desert of China.</title>
        <authorList>
            <person name="Teng C."/>
            <person name="Zhou Z."/>
            <person name="Molnar I."/>
            <person name="Li X."/>
            <person name="Tang R."/>
            <person name="Chen M."/>
            <person name="Wang L."/>
            <person name="Su S."/>
            <person name="Zhang W."/>
            <person name="Lin M."/>
        </authorList>
    </citation>
    <scope>NUCLEOTIDE SEQUENCE [LARGE SCALE GENOMIC DNA]</scope>
    <source>
        <strain evidence="2">ACCC05744</strain>
    </source>
</reference>
<evidence type="ECO:0000313" key="1">
    <source>
        <dbReference type="EMBL" id="KGE15755.1"/>
    </source>
</evidence>